<evidence type="ECO:0000259" key="1">
    <source>
        <dbReference type="PROSITE" id="PS50181"/>
    </source>
</evidence>
<name>A0AAW2QFD7_SESRA</name>
<dbReference type="Pfam" id="PF00646">
    <property type="entry name" value="F-box"/>
    <property type="match status" value="1"/>
</dbReference>
<reference evidence="2" key="1">
    <citation type="submission" date="2020-06" db="EMBL/GenBank/DDBJ databases">
        <authorList>
            <person name="Li T."/>
            <person name="Hu X."/>
            <person name="Zhang T."/>
            <person name="Song X."/>
            <person name="Zhang H."/>
            <person name="Dai N."/>
            <person name="Sheng W."/>
            <person name="Hou X."/>
            <person name="Wei L."/>
        </authorList>
    </citation>
    <scope>NUCLEOTIDE SEQUENCE</scope>
    <source>
        <strain evidence="2">G02</strain>
        <tissue evidence="2">Leaf</tissue>
    </source>
</reference>
<dbReference type="PANTHER" id="PTHR31639">
    <property type="entry name" value="F-BOX PROTEIN-LIKE"/>
    <property type="match status" value="1"/>
</dbReference>
<accession>A0AAW2QFD7</accession>
<organism evidence="2">
    <name type="scientific">Sesamum radiatum</name>
    <name type="common">Black benniseed</name>
    <dbReference type="NCBI Taxonomy" id="300843"/>
    <lineage>
        <taxon>Eukaryota</taxon>
        <taxon>Viridiplantae</taxon>
        <taxon>Streptophyta</taxon>
        <taxon>Embryophyta</taxon>
        <taxon>Tracheophyta</taxon>
        <taxon>Spermatophyta</taxon>
        <taxon>Magnoliopsida</taxon>
        <taxon>eudicotyledons</taxon>
        <taxon>Gunneridae</taxon>
        <taxon>Pentapetalae</taxon>
        <taxon>asterids</taxon>
        <taxon>lamiids</taxon>
        <taxon>Lamiales</taxon>
        <taxon>Pedaliaceae</taxon>
        <taxon>Sesamum</taxon>
    </lineage>
</organism>
<dbReference type="InterPro" id="IPR006566">
    <property type="entry name" value="FBD"/>
</dbReference>
<evidence type="ECO:0000313" key="2">
    <source>
        <dbReference type="EMBL" id="KAL0366310.1"/>
    </source>
</evidence>
<dbReference type="InterPro" id="IPR036047">
    <property type="entry name" value="F-box-like_dom_sf"/>
</dbReference>
<dbReference type="EMBL" id="JACGWJ010000015">
    <property type="protein sequence ID" value="KAL0366310.1"/>
    <property type="molecule type" value="Genomic_DNA"/>
</dbReference>
<dbReference type="PROSITE" id="PS50181">
    <property type="entry name" value="FBOX"/>
    <property type="match status" value="1"/>
</dbReference>
<sequence>MTETADRISNLPINVIDNILEYLPLCDAVRTSILSRGWRYKWITIPYLDFDQTFKDISLRYNLESIIYQVLLLHEGPIVRFTIDIADFNVHPTIVHWLHFLSKRRVEELRLQLTPGIHYAVSQHLFTFDHLRHLNLANGELRPPEALQGFGRLVKLILDNVNIAPAEFTRHIAEVSCVLCLIKSSPNLLSLEISSATSPVVEDTTTQFLKEQQKCKIPLSCLGKVKILKFSGDEPEMEFVKLILSATTILRKLEISSIHAGATEAGSKMLKQLLSFQRASPRAEIIFKDP</sequence>
<dbReference type="SUPFAM" id="SSF81383">
    <property type="entry name" value="F-box domain"/>
    <property type="match status" value="1"/>
</dbReference>
<dbReference type="SUPFAM" id="SSF52047">
    <property type="entry name" value="RNI-like"/>
    <property type="match status" value="1"/>
</dbReference>
<feature type="domain" description="F-box" evidence="1">
    <location>
        <begin position="5"/>
        <end position="57"/>
    </location>
</feature>
<gene>
    <name evidence="2" type="ORF">Sradi_3521100</name>
</gene>
<dbReference type="InterPro" id="IPR001810">
    <property type="entry name" value="F-box_dom"/>
</dbReference>
<reference evidence="2" key="2">
    <citation type="journal article" date="2024" name="Plant">
        <title>Genomic evolution and insights into agronomic trait innovations of Sesamum species.</title>
        <authorList>
            <person name="Miao H."/>
            <person name="Wang L."/>
            <person name="Qu L."/>
            <person name="Liu H."/>
            <person name="Sun Y."/>
            <person name="Le M."/>
            <person name="Wang Q."/>
            <person name="Wei S."/>
            <person name="Zheng Y."/>
            <person name="Lin W."/>
            <person name="Duan Y."/>
            <person name="Cao H."/>
            <person name="Xiong S."/>
            <person name="Wang X."/>
            <person name="Wei L."/>
            <person name="Li C."/>
            <person name="Ma Q."/>
            <person name="Ju M."/>
            <person name="Zhao R."/>
            <person name="Li G."/>
            <person name="Mu C."/>
            <person name="Tian Q."/>
            <person name="Mei H."/>
            <person name="Zhang T."/>
            <person name="Gao T."/>
            <person name="Zhang H."/>
        </authorList>
    </citation>
    <scope>NUCLEOTIDE SEQUENCE</scope>
    <source>
        <strain evidence="2">G02</strain>
    </source>
</reference>
<dbReference type="AlphaFoldDB" id="A0AAW2QFD7"/>
<dbReference type="PANTHER" id="PTHR31639:SF312">
    <property type="entry name" value="CYCLIN-LIKE F-BOX"/>
    <property type="match status" value="1"/>
</dbReference>
<proteinExistence type="predicted"/>
<protein>
    <submittedName>
        <fullName evidence="2">F-box/FBD/LRR-repeat protein</fullName>
    </submittedName>
</protein>
<dbReference type="SMART" id="SM00579">
    <property type="entry name" value="FBD"/>
    <property type="match status" value="1"/>
</dbReference>
<comment type="caution">
    <text evidence="2">The sequence shown here is derived from an EMBL/GenBank/DDBJ whole genome shotgun (WGS) entry which is preliminary data.</text>
</comment>